<evidence type="ECO:0000256" key="8">
    <source>
        <dbReference type="SAM" id="Phobius"/>
    </source>
</evidence>
<dbReference type="GO" id="GO:0009103">
    <property type="term" value="P:lipopolysaccharide biosynthetic process"/>
    <property type="evidence" value="ECO:0007669"/>
    <property type="project" value="TreeGrafter"/>
</dbReference>
<gene>
    <name evidence="9" type="ORF">COT54_00855</name>
</gene>
<feature type="transmembrane region" description="Helical" evidence="8">
    <location>
        <begin position="6"/>
        <end position="28"/>
    </location>
</feature>
<keyword evidence="5 8" id="KW-1133">Transmembrane helix</keyword>
<feature type="transmembrane region" description="Helical" evidence="8">
    <location>
        <begin position="193"/>
        <end position="212"/>
    </location>
</feature>
<dbReference type="GO" id="GO:0071555">
    <property type="term" value="P:cell wall organization"/>
    <property type="evidence" value="ECO:0007669"/>
    <property type="project" value="TreeGrafter"/>
</dbReference>
<dbReference type="PANTHER" id="PTHR22926">
    <property type="entry name" value="PHOSPHO-N-ACETYLMURAMOYL-PENTAPEPTIDE-TRANSFERASE"/>
    <property type="match status" value="1"/>
</dbReference>
<evidence type="ECO:0000256" key="1">
    <source>
        <dbReference type="ARBA" id="ARBA00004651"/>
    </source>
</evidence>
<feature type="transmembrane region" description="Helical" evidence="8">
    <location>
        <begin position="136"/>
        <end position="156"/>
    </location>
</feature>
<evidence type="ECO:0000256" key="7">
    <source>
        <dbReference type="PIRSR" id="PIRSR600715-1"/>
    </source>
</evidence>
<evidence type="ECO:0000256" key="2">
    <source>
        <dbReference type="ARBA" id="ARBA00022475"/>
    </source>
</evidence>
<dbReference type="CDD" id="cd06853">
    <property type="entry name" value="GT_WecA_like"/>
    <property type="match status" value="1"/>
</dbReference>
<dbReference type="GO" id="GO:0005886">
    <property type="term" value="C:plasma membrane"/>
    <property type="evidence" value="ECO:0007669"/>
    <property type="project" value="UniProtKB-SubCell"/>
</dbReference>
<name>A0A2H0WZW4_9BACT</name>
<keyword evidence="4 8" id="KW-0812">Transmembrane</keyword>
<sequence length="345" mass="37309">MITQLALLPFIFALIISSAVTYITILVYKSLGLVDRSTFKQHPKHIHTVAVPRGGGIPIFIAIFFATLSFIKVDRPVAGIFVGAAILMVAGIIDDILDISPYIRLALGVIVALIIVACGIGISYVSNPMGTGVIQFNAQIVTGVLTVLWIVWGMNFVNMGAKGLDGQLPGVTMIAAIVMGILSFRFVNDITTWPSAYISFALAGAYGGLLLFNMYPQKIMPGWGGGALAGYFLAVLSILSGAKVATALIVLGVPLMDVIYVIGRRIAAHKSPVWGDTNHLHHQLLKIGWSKRQVAMFYWLITAILGWIALQLNSEMKVYTILLIAIMVGGILLWINLFLSQKRSV</sequence>
<feature type="transmembrane region" description="Helical" evidence="8">
    <location>
        <begin position="105"/>
        <end position="124"/>
    </location>
</feature>
<keyword evidence="7" id="KW-0479">Metal-binding</keyword>
<feature type="transmembrane region" description="Helical" evidence="8">
    <location>
        <begin position="294"/>
        <end position="312"/>
    </location>
</feature>
<evidence type="ECO:0000256" key="4">
    <source>
        <dbReference type="ARBA" id="ARBA00022692"/>
    </source>
</evidence>
<evidence type="ECO:0000256" key="5">
    <source>
        <dbReference type="ARBA" id="ARBA00022989"/>
    </source>
</evidence>
<proteinExistence type="predicted"/>
<evidence type="ECO:0000256" key="6">
    <source>
        <dbReference type="ARBA" id="ARBA00023136"/>
    </source>
</evidence>
<feature type="transmembrane region" description="Helical" evidence="8">
    <location>
        <begin position="77"/>
        <end position="93"/>
    </location>
</feature>
<dbReference type="GO" id="GO:0016780">
    <property type="term" value="F:phosphotransferase activity, for other substituted phosphate groups"/>
    <property type="evidence" value="ECO:0007669"/>
    <property type="project" value="InterPro"/>
</dbReference>
<organism evidence="9 10">
    <name type="scientific">Candidatus Collierbacteria bacterium CG09_land_8_20_14_0_10_46_12</name>
    <dbReference type="NCBI Taxonomy" id="1974533"/>
    <lineage>
        <taxon>Bacteria</taxon>
        <taxon>Candidatus Collieribacteriota</taxon>
    </lineage>
</organism>
<comment type="caution">
    <text evidence="9">The sequence shown here is derived from an EMBL/GenBank/DDBJ whole genome shotgun (WGS) entry which is preliminary data.</text>
</comment>
<feature type="transmembrane region" description="Helical" evidence="8">
    <location>
        <begin position="168"/>
        <end position="187"/>
    </location>
</feature>
<dbReference type="PANTHER" id="PTHR22926:SF3">
    <property type="entry name" value="UNDECAPRENYL-PHOSPHATE ALPHA-N-ACETYLGLUCOSAMINYL 1-PHOSPHATE TRANSFERASE"/>
    <property type="match status" value="1"/>
</dbReference>
<evidence type="ECO:0000313" key="10">
    <source>
        <dbReference type="Proteomes" id="UP000229574"/>
    </source>
</evidence>
<feature type="transmembrane region" description="Helical" evidence="8">
    <location>
        <begin position="318"/>
        <end position="339"/>
    </location>
</feature>
<feature type="transmembrane region" description="Helical" evidence="8">
    <location>
        <begin position="49"/>
        <end position="71"/>
    </location>
</feature>
<dbReference type="InterPro" id="IPR000715">
    <property type="entry name" value="Glycosyl_transferase_4"/>
</dbReference>
<dbReference type="Pfam" id="PF00953">
    <property type="entry name" value="Glycos_transf_4"/>
    <property type="match status" value="1"/>
</dbReference>
<dbReference type="AlphaFoldDB" id="A0A2H0WZW4"/>
<evidence type="ECO:0008006" key="11">
    <source>
        <dbReference type="Google" id="ProtNLM"/>
    </source>
</evidence>
<accession>A0A2H0WZW4</accession>
<keyword evidence="6 8" id="KW-0472">Membrane</keyword>
<reference evidence="10" key="1">
    <citation type="submission" date="2017-09" db="EMBL/GenBank/DDBJ databases">
        <title>Depth-based differentiation of microbial function through sediment-hosted aquifers and enrichment of novel symbionts in the deep terrestrial subsurface.</title>
        <authorList>
            <person name="Probst A.J."/>
            <person name="Ladd B."/>
            <person name="Jarett J.K."/>
            <person name="Geller-Mcgrath D.E."/>
            <person name="Sieber C.M.K."/>
            <person name="Emerson J.B."/>
            <person name="Anantharaman K."/>
            <person name="Thomas B.C."/>
            <person name="Malmstrom R."/>
            <person name="Stieglmeier M."/>
            <person name="Klingl A."/>
            <person name="Woyke T."/>
            <person name="Ryan C.M."/>
            <person name="Banfield J.F."/>
        </authorList>
    </citation>
    <scope>NUCLEOTIDE SEQUENCE [LARGE SCALE GENOMIC DNA]</scope>
</reference>
<feature type="binding site" evidence="7">
    <location>
        <position position="158"/>
    </location>
    <ligand>
        <name>Mg(2+)</name>
        <dbReference type="ChEBI" id="CHEBI:18420"/>
    </ligand>
</feature>
<evidence type="ECO:0000313" key="9">
    <source>
        <dbReference type="EMBL" id="PIS18141.1"/>
    </source>
</evidence>
<protein>
    <recommendedName>
        <fullName evidence="11">Undecaprenyl-phosphate alpha-N-acetylglucosaminyl 1-phosphate transferase</fullName>
    </recommendedName>
</protein>
<keyword evidence="2" id="KW-1003">Cell membrane</keyword>
<dbReference type="GO" id="GO:0044038">
    <property type="term" value="P:cell wall macromolecule biosynthetic process"/>
    <property type="evidence" value="ECO:0007669"/>
    <property type="project" value="TreeGrafter"/>
</dbReference>
<dbReference type="EMBL" id="PEYY01000036">
    <property type="protein sequence ID" value="PIS18141.1"/>
    <property type="molecule type" value="Genomic_DNA"/>
</dbReference>
<dbReference type="Proteomes" id="UP000229574">
    <property type="component" value="Unassembled WGS sequence"/>
</dbReference>
<dbReference type="GO" id="GO:0046872">
    <property type="term" value="F:metal ion binding"/>
    <property type="evidence" value="ECO:0007669"/>
    <property type="project" value="UniProtKB-KW"/>
</dbReference>
<keyword evidence="3" id="KW-0808">Transferase</keyword>
<evidence type="ECO:0000256" key="3">
    <source>
        <dbReference type="ARBA" id="ARBA00022679"/>
    </source>
</evidence>
<comment type="cofactor">
    <cofactor evidence="7">
        <name>Mg(2+)</name>
        <dbReference type="ChEBI" id="CHEBI:18420"/>
    </cofactor>
</comment>
<comment type="subcellular location">
    <subcellularLocation>
        <location evidence="1">Cell membrane</location>
        <topology evidence="1">Multi-pass membrane protein</topology>
    </subcellularLocation>
</comment>
<keyword evidence="7" id="KW-0460">Magnesium</keyword>